<dbReference type="Proteomes" id="UP000034539">
    <property type="component" value="Unassembled WGS sequence"/>
</dbReference>
<dbReference type="InterPro" id="IPR037117">
    <property type="entry name" value="Dihydroorotate_DH_ele_sf"/>
</dbReference>
<keyword evidence="6" id="KW-0249">Electron transport</keyword>
<keyword evidence="7 10" id="KW-0408">Iron</keyword>
<evidence type="ECO:0000313" key="12">
    <source>
        <dbReference type="EMBL" id="KKR32773.1"/>
    </source>
</evidence>
<dbReference type="Pfam" id="PF00175">
    <property type="entry name" value="NAD_binding_1"/>
    <property type="match status" value="1"/>
</dbReference>
<dbReference type="InterPro" id="IPR008333">
    <property type="entry name" value="Cbr1-like_FAD-bd_dom"/>
</dbReference>
<dbReference type="Gene3D" id="3.40.50.80">
    <property type="entry name" value="Nucleotide-binding domain of ferredoxin-NADP reductase (FNR) module"/>
    <property type="match status" value="1"/>
</dbReference>
<evidence type="ECO:0000256" key="7">
    <source>
        <dbReference type="ARBA" id="ARBA00023004"/>
    </source>
</evidence>
<feature type="binding site" evidence="10">
    <location>
        <position position="243"/>
    </location>
    <ligand>
        <name>[2Fe-2S] cluster</name>
        <dbReference type="ChEBI" id="CHEBI:190135"/>
    </ligand>
</feature>
<dbReference type="InterPro" id="IPR012165">
    <property type="entry name" value="Cyt_c3_hydrogenase_gsu"/>
</dbReference>
<evidence type="ECO:0000256" key="4">
    <source>
        <dbReference type="ARBA" id="ARBA00022723"/>
    </source>
</evidence>
<evidence type="ECO:0000259" key="11">
    <source>
        <dbReference type="PROSITE" id="PS51384"/>
    </source>
</evidence>
<evidence type="ECO:0000256" key="3">
    <source>
        <dbReference type="ARBA" id="ARBA00022714"/>
    </source>
</evidence>
<reference evidence="12 13" key="1">
    <citation type="journal article" date="2015" name="Nature">
        <title>rRNA introns, odd ribosomes, and small enigmatic genomes across a large radiation of phyla.</title>
        <authorList>
            <person name="Brown C.T."/>
            <person name="Hug L.A."/>
            <person name="Thomas B.C."/>
            <person name="Sharon I."/>
            <person name="Castelle C.J."/>
            <person name="Singh A."/>
            <person name="Wilkins M.J."/>
            <person name="Williams K.H."/>
            <person name="Banfield J.F."/>
        </authorList>
    </citation>
    <scope>NUCLEOTIDE SEQUENCE [LARGE SCALE GENOMIC DNA]</scope>
</reference>
<feature type="binding site" evidence="10">
    <location>
        <position position="246"/>
    </location>
    <ligand>
        <name>[2Fe-2S] cluster</name>
        <dbReference type="ChEBI" id="CHEBI:190135"/>
    </ligand>
</feature>
<keyword evidence="5" id="KW-0274">FAD</keyword>
<dbReference type="InterPro" id="IPR039261">
    <property type="entry name" value="FNR_nucleotide-bd"/>
</dbReference>
<comment type="cofactor">
    <cofactor evidence="10">
        <name>[2Fe-2S] cluster</name>
        <dbReference type="ChEBI" id="CHEBI:190135"/>
    </cofactor>
    <text evidence="10">Binds 1 [2Fe-2S] cluster per subunit.</text>
</comment>
<evidence type="ECO:0000256" key="6">
    <source>
        <dbReference type="ARBA" id="ARBA00022982"/>
    </source>
</evidence>
<dbReference type="EMBL" id="LBXN01000032">
    <property type="protein sequence ID" value="KKR32773.1"/>
    <property type="molecule type" value="Genomic_DNA"/>
</dbReference>
<evidence type="ECO:0000256" key="2">
    <source>
        <dbReference type="ARBA" id="ARBA00022630"/>
    </source>
</evidence>
<dbReference type="InterPro" id="IPR001433">
    <property type="entry name" value="OxRdtase_FAD/NAD-bd"/>
</dbReference>
<keyword evidence="1" id="KW-0813">Transport</keyword>
<organism evidence="12 13">
    <name type="scientific">Candidatus Gottesmanbacteria bacterium GW2011_GWC2_39_8</name>
    <dbReference type="NCBI Taxonomy" id="1618450"/>
    <lineage>
        <taxon>Bacteria</taxon>
        <taxon>Candidatus Gottesmaniibacteriota</taxon>
    </lineage>
</organism>
<evidence type="ECO:0000313" key="13">
    <source>
        <dbReference type="Proteomes" id="UP000034539"/>
    </source>
</evidence>
<evidence type="ECO:0000256" key="9">
    <source>
        <dbReference type="ARBA" id="ARBA00034078"/>
    </source>
</evidence>
<dbReference type="InterPro" id="IPR017938">
    <property type="entry name" value="Riboflavin_synthase-like_b-brl"/>
</dbReference>
<dbReference type="SUPFAM" id="SSF63380">
    <property type="entry name" value="Riboflavin synthase domain-like"/>
    <property type="match status" value="1"/>
</dbReference>
<keyword evidence="4 10" id="KW-0479">Metal-binding</keyword>
<evidence type="ECO:0000256" key="1">
    <source>
        <dbReference type="ARBA" id="ARBA00022448"/>
    </source>
</evidence>
<proteinExistence type="predicted"/>
<dbReference type="CDD" id="cd06221">
    <property type="entry name" value="sulfite_reductase_like"/>
    <property type="match status" value="1"/>
</dbReference>
<dbReference type="AlphaFoldDB" id="A0A0G0PY11"/>
<dbReference type="GO" id="GO:0016491">
    <property type="term" value="F:oxidoreductase activity"/>
    <property type="evidence" value="ECO:0007669"/>
    <property type="project" value="InterPro"/>
</dbReference>
<dbReference type="InterPro" id="IPR019480">
    <property type="entry name" value="Dihydroorotate_DH_Fe-S-bd"/>
</dbReference>
<evidence type="ECO:0000256" key="8">
    <source>
        <dbReference type="ARBA" id="ARBA00023014"/>
    </source>
</evidence>
<dbReference type="Gene3D" id="2.40.30.10">
    <property type="entry name" value="Translation factors"/>
    <property type="match status" value="1"/>
</dbReference>
<evidence type="ECO:0000256" key="10">
    <source>
        <dbReference type="PIRSR" id="PIRSR006816-2"/>
    </source>
</evidence>
<sequence>MTNEYLPLIAKIEEVKEQTKGIKTFVFSIGKDTDFSYKAGQFIMLSVFGFGEGAFSPSSFPVKDGKIEVTIARVGKLTTRLFEMERGARVGIRGAFGNGFDLERVRGRDILLVAGGIGMGALKPLLEALLLDRNLFGRIDLLFGTRTPSDMPFKEDLELWEKSKALNIKTTVDSPDGNWKGNVGFVSLLLGDFKTDAGKTTAFVCGPPQMLPSVFERLLAKGFNTNQIITSLERHMKCGIGFCGHCRINENYVCTDGPVFSYDEIERMERKL</sequence>
<dbReference type="PANTHER" id="PTHR43513">
    <property type="entry name" value="DIHYDROOROTATE DEHYDROGENASE B (NAD(+)), ELECTRON TRANSFER SUBUNIT"/>
    <property type="match status" value="1"/>
</dbReference>
<dbReference type="GO" id="GO:0006221">
    <property type="term" value="P:pyrimidine nucleotide biosynthetic process"/>
    <property type="evidence" value="ECO:0007669"/>
    <property type="project" value="InterPro"/>
</dbReference>
<feature type="domain" description="FAD-binding FR-type" evidence="11">
    <location>
        <begin position="5"/>
        <end position="102"/>
    </location>
</feature>
<feature type="binding site" evidence="10">
    <location>
        <position position="254"/>
    </location>
    <ligand>
        <name>[2Fe-2S] cluster</name>
        <dbReference type="ChEBI" id="CHEBI:190135"/>
    </ligand>
</feature>
<feature type="binding site" evidence="10">
    <location>
        <position position="238"/>
    </location>
    <ligand>
        <name>[2Fe-2S] cluster</name>
        <dbReference type="ChEBI" id="CHEBI:190135"/>
    </ligand>
</feature>
<protein>
    <submittedName>
        <fullName evidence="12">Oxidoreductase FAD/NAD(P)-binding domain protein</fullName>
    </submittedName>
</protein>
<dbReference type="PIRSF" id="PIRSF006816">
    <property type="entry name" value="Cyc3_hyd_g"/>
    <property type="match status" value="1"/>
</dbReference>
<dbReference type="PRINTS" id="PR00410">
    <property type="entry name" value="PHEHYDRXLASE"/>
</dbReference>
<gene>
    <name evidence="12" type="ORF">UT63_C0032G0004</name>
</gene>
<evidence type="ECO:0000256" key="5">
    <source>
        <dbReference type="ARBA" id="ARBA00022827"/>
    </source>
</evidence>
<dbReference type="PROSITE" id="PS51384">
    <property type="entry name" value="FAD_FR"/>
    <property type="match status" value="1"/>
</dbReference>
<keyword evidence="8 10" id="KW-0411">Iron-sulfur</keyword>
<comment type="cofactor">
    <cofactor evidence="9">
        <name>[2Fe-2S] cluster</name>
        <dbReference type="ChEBI" id="CHEBI:190135"/>
    </cofactor>
</comment>
<dbReference type="InterPro" id="IPR017927">
    <property type="entry name" value="FAD-bd_FR_type"/>
</dbReference>
<dbReference type="PRINTS" id="PR00371">
    <property type="entry name" value="FPNCR"/>
</dbReference>
<dbReference type="Pfam" id="PF00970">
    <property type="entry name" value="FAD_binding_6"/>
    <property type="match status" value="1"/>
</dbReference>
<dbReference type="Pfam" id="PF10418">
    <property type="entry name" value="DHODB_Fe-S_bind"/>
    <property type="match status" value="1"/>
</dbReference>
<keyword evidence="2" id="KW-0285">Flavoprotein</keyword>
<accession>A0A0G0PY11</accession>
<dbReference type="SUPFAM" id="SSF52343">
    <property type="entry name" value="Ferredoxin reductase-like, C-terminal NADP-linked domain"/>
    <property type="match status" value="1"/>
</dbReference>
<dbReference type="GO" id="GO:0050660">
    <property type="term" value="F:flavin adenine dinucleotide binding"/>
    <property type="evidence" value="ECO:0007669"/>
    <property type="project" value="InterPro"/>
</dbReference>
<dbReference type="InterPro" id="IPR001709">
    <property type="entry name" value="Flavoprot_Pyr_Nucl_cyt_Rdtase"/>
</dbReference>
<dbReference type="GO" id="GO:0051537">
    <property type="term" value="F:2 iron, 2 sulfur cluster binding"/>
    <property type="evidence" value="ECO:0007669"/>
    <property type="project" value="UniProtKB-KW"/>
</dbReference>
<keyword evidence="3 10" id="KW-0001">2Fe-2S</keyword>
<comment type="caution">
    <text evidence="12">The sequence shown here is derived from an EMBL/GenBank/DDBJ whole genome shotgun (WGS) entry which is preliminary data.</text>
</comment>
<dbReference type="GO" id="GO:0046872">
    <property type="term" value="F:metal ion binding"/>
    <property type="evidence" value="ECO:0007669"/>
    <property type="project" value="UniProtKB-KW"/>
</dbReference>
<name>A0A0G0PY11_9BACT</name>
<dbReference type="Gene3D" id="2.10.240.10">
    <property type="entry name" value="Dihydroorotate dehydrogenase, electron transfer subunit"/>
    <property type="match status" value="1"/>
</dbReference>
<dbReference type="InterPro" id="IPR050353">
    <property type="entry name" value="PyrK_electron_transfer"/>
</dbReference>